<feature type="signal peptide" evidence="1">
    <location>
        <begin position="1"/>
        <end position="46"/>
    </location>
</feature>
<accession>A0A258FCJ3</accession>
<dbReference type="Gene3D" id="3.40.50.1820">
    <property type="entry name" value="alpha/beta hydrolase"/>
    <property type="match status" value="1"/>
</dbReference>
<evidence type="ECO:0008006" key="4">
    <source>
        <dbReference type="Google" id="ProtNLM"/>
    </source>
</evidence>
<feature type="chain" id="PRO_5012129803" description="Alpha/beta hydrolase" evidence="1">
    <location>
        <begin position="47"/>
        <end position="458"/>
    </location>
</feature>
<name>A0A258FCJ3_9CAUL</name>
<protein>
    <recommendedName>
        <fullName evidence="4">Alpha/beta hydrolase</fullName>
    </recommendedName>
</protein>
<dbReference type="Proteomes" id="UP000215595">
    <property type="component" value="Unassembled WGS sequence"/>
</dbReference>
<reference evidence="2 3" key="1">
    <citation type="submission" date="2017-03" db="EMBL/GenBank/DDBJ databases">
        <title>Lifting the veil on microbial sulfur biogeochemistry in mining wastewaters.</title>
        <authorList>
            <person name="Kantor R.S."/>
            <person name="Colenbrander Nelson T."/>
            <person name="Marshall S."/>
            <person name="Bennett D."/>
            <person name="Apte S."/>
            <person name="Camacho D."/>
            <person name="Thomas B.C."/>
            <person name="Warren L.A."/>
            <person name="Banfield J.F."/>
        </authorList>
    </citation>
    <scope>NUCLEOTIDE SEQUENCE [LARGE SCALE GENOMIC DNA]</scope>
    <source>
        <strain evidence="2">32-69-9</strain>
    </source>
</reference>
<keyword evidence="1" id="KW-0732">Signal</keyword>
<gene>
    <name evidence="2" type="ORF">B7Z01_14655</name>
</gene>
<sequence length="458" mass="49876">MVPTAATGTPRCPRSSDPVTRLRARLVSLVALAAAGGLGVATPAVAQVVEPRAETCPESLPSGTRCWSGRAESGAWYWYARPADWNGQLILHAHGGPRTGAPERGEPEEDLDRFSMMVAEGYAWAGSTYRRGGYGVRMAAEDTDQLRQIVWDQWGKPERTLLHGQSWGGNVAAKAAELHAVATDGTRSYDGVLLTSGVLGGGTRAYGFRADLRAVYQVYCANHPRPDEVQYPLWQGLPEGASMSRAELSARLQACTGVGLPDAERTPEQRARLRNIRSVTGLEEEHLLGHLAWATNLFQDLVWERLNGGNPFDNTGRTYRGSDEDAALNQSIQRFAADPAAVATLAYDADLTGQIVVPTVTLHARYDPTVFVEHSGSYAQTVAQAGRSHLLAQFYTTETVHSRLNAPQYVALLRALDRWLDDGERPTPQAVVALCEDARARHGETCLIDPDFRPEPLP</sequence>
<evidence type="ECO:0000256" key="1">
    <source>
        <dbReference type="SAM" id="SignalP"/>
    </source>
</evidence>
<evidence type="ECO:0000313" key="3">
    <source>
        <dbReference type="Proteomes" id="UP000215595"/>
    </source>
</evidence>
<dbReference type="AlphaFoldDB" id="A0A258FCJ3"/>
<dbReference type="SUPFAM" id="SSF53474">
    <property type="entry name" value="alpha/beta-Hydrolases"/>
    <property type="match status" value="1"/>
</dbReference>
<organism evidence="2 3">
    <name type="scientific">Brevundimonas subvibrioides</name>
    <dbReference type="NCBI Taxonomy" id="74313"/>
    <lineage>
        <taxon>Bacteria</taxon>
        <taxon>Pseudomonadati</taxon>
        <taxon>Pseudomonadota</taxon>
        <taxon>Alphaproteobacteria</taxon>
        <taxon>Caulobacterales</taxon>
        <taxon>Caulobacteraceae</taxon>
        <taxon>Brevundimonas</taxon>
    </lineage>
</organism>
<evidence type="ECO:0000313" key="2">
    <source>
        <dbReference type="EMBL" id="OYX30300.1"/>
    </source>
</evidence>
<dbReference type="InterPro" id="IPR029058">
    <property type="entry name" value="AB_hydrolase_fold"/>
</dbReference>
<proteinExistence type="predicted"/>
<dbReference type="EMBL" id="NCEB01000047">
    <property type="protein sequence ID" value="OYX30300.1"/>
    <property type="molecule type" value="Genomic_DNA"/>
</dbReference>
<comment type="caution">
    <text evidence="2">The sequence shown here is derived from an EMBL/GenBank/DDBJ whole genome shotgun (WGS) entry which is preliminary data.</text>
</comment>